<dbReference type="Gene3D" id="3.40.630.10">
    <property type="entry name" value="Zn peptidases"/>
    <property type="match status" value="1"/>
</dbReference>
<reference evidence="3 4" key="1">
    <citation type="submission" date="2023-07" db="EMBL/GenBank/DDBJ databases">
        <title>Sequencing the genomes of 1000 actinobacteria strains.</title>
        <authorList>
            <person name="Klenk H.-P."/>
        </authorList>
    </citation>
    <scope>NUCLEOTIDE SEQUENCE [LARGE SCALE GENOMIC DNA]</scope>
    <source>
        <strain evidence="3 4">DSM 44388</strain>
    </source>
</reference>
<dbReference type="EC" id="3.5.1.32" evidence="3"/>
<dbReference type="Gene3D" id="3.30.70.360">
    <property type="match status" value="1"/>
</dbReference>
<evidence type="ECO:0000313" key="4">
    <source>
        <dbReference type="Proteomes" id="UP001235712"/>
    </source>
</evidence>
<feature type="compositionally biased region" description="Gly residues" evidence="1">
    <location>
        <begin position="373"/>
        <end position="383"/>
    </location>
</feature>
<dbReference type="NCBIfam" id="TIGR01891">
    <property type="entry name" value="amidohydrolases"/>
    <property type="match status" value="1"/>
</dbReference>
<dbReference type="EMBL" id="JAUSQZ010000001">
    <property type="protein sequence ID" value="MDP9829286.1"/>
    <property type="molecule type" value="Genomic_DNA"/>
</dbReference>
<dbReference type="SUPFAM" id="SSF55031">
    <property type="entry name" value="Bacterial exopeptidase dimerisation domain"/>
    <property type="match status" value="1"/>
</dbReference>
<protein>
    <submittedName>
        <fullName evidence="3">Hippurate hydrolase</fullName>
        <ecNumber evidence="3">3.5.1.32</ecNumber>
    </submittedName>
</protein>
<keyword evidence="3" id="KW-0378">Hydrolase</keyword>
<dbReference type="GO" id="GO:0047980">
    <property type="term" value="F:hippurate hydrolase activity"/>
    <property type="evidence" value="ECO:0007669"/>
    <property type="project" value="UniProtKB-EC"/>
</dbReference>
<evidence type="ECO:0000259" key="2">
    <source>
        <dbReference type="Pfam" id="PF07687"/>
    </source>
</evidence>
<dbReference type="Proteomes" id="UP001235712">
    <property type="component" value="Unassembled WGS sequence"/>
</dbReference>
<name>A0ABT9P9B2_9ACTN</name>
<dbReference type="Pfam" id="PF01546">
    <property type="entry name" value="Peptidase_M20"/>
    <property type="match status" value="1"/>
</dbReference>
<dbReference type="PANTHER" id="PTHR11014">
    <property type="entry name" value="PEPTIDASE M20 FAMILY MEMBER"/>
    <property type="match status" value="1"/>
</dbReference>
<feature type="compositionally biased region" description="Basic residues" evidence="1">
    <location>
        <begin position="357"/>
        <end position="372"/>
    </location>
</feature>
<dbReference type="PANTHER" id="PTHR11014:SF63">
    <property type="entry name" value="METALLOPEPTIDASE, PUTATIVE (AFU_ORTHOLOGUE AFUA_6G09600)-RELATED"/>
    <property type="match status" value="1"/>
</dbReference>
<dbReference type="InterPro" id="IPR002933">
    <property type="entry name" value="Peptidase_M20"/>
</dbReference>
<feature type="compositionally biased region" description="Basic residues" evidence="1">
    <location>
        <begin position="324"/>
        <end position="337"/>
    </location>
</feature>
<accession>A0ABT9P9B2</accession>
<dbReference type="InterPro" id="IPR017439">
    <property type="entry name" value="Amidohydrolase"/>
</dbReference>
<dbReference type="RefSeq" id="WP_307247332.1">
    <property type="nucleotide sequence ID" value="NZ_JAUSQZ010000001.1"/>
</dbReference>
<feature type="compositionally biased region" description="Polar residues" evidence="1">
    <location>
        <begin position="405"/>
        <end position="414"/>
    </location>
</feature>
<evidence type="ECO:0000256" key="1">
    <source>
        <dbReference type="SAM" id="MobiDB-lite"/>
    </source>
</evidence>
<dbReference type="Pfam" id="PF07687">
    <property type="entry name" value="M20_dimer"/>
    <property type="match status" value="1"/>
</dbReference>
<feature type="domain" description="Peptidase M20 dimerisation" evidence="2">
    <location>
        <begin position="180"/>
        <end position="271"/>
    </location>
</feature>
<proteinExistence type="predicted"/>
<dbReference type="InterPro" id="IPR036264">
    <property type="entry name" value="Bact_exopeptidase_dim_dom"/>
</dbReference>
<keyword evidence="4" id="KW-1185">Reference proteome</keyword>
<organism evidence="3 4">
    <name type="scientific">Kineosporia succinea</name>
    <dbReference type="NCBI Taxonomy" id="84632"/>
    <lineage>
        <taxon>Bacteria</taxon>
        <taxon>Bacillati</taxon>
        <taxon>Actinomycetota</taxon>
        <taxon>Actinomycetes</taxon>
        <taxon>Kineosporiales</taxon>
        <taxon>Kineosporiaceae</taxon>
        <taxon>Kineosporia</taxon>
    </lineage>
</organism>
<dbReference type="InterPro" id="IPR011650">
    <property type="entry name" value="Peptidase_M20_dimer"/>
</dbReference>
<feature type="region of interest" description="Disordered" evidence="1">
    <location>
        <begin position="316"/>
        <end position="414"/>
    </location>
</feature>
<comment type="caution">
    <text evidence="3">The sequence shown here is derived from an EMBL/GenBank/DDBJ whole genome shotgun (WGS) entry which is preliminary data.</text>
</comment>
<evidence type="ECO:0000313" key="3">
    <source>
        <dbReference type="EMBL" id="MDP9829286.1"/>
    </source>
</evidence>
<sequence>MNVPEAPAEILDLYRDLHAHPELSGREHRTQATVRAALEPTAARIRDCGGTGLEAVLRNGEGPTVAFRADLDALPLHENTGLPYASTVPGVMHACGHDVHTAALTGAMRWLDRHRDTWRGTLVGVFQPAEETGAGALAMLDDGLFEATGKPDVMLGQHVTSAPLGRLLVRPGWFLSAQRSWRITVTGTGGHASRPHLARDPLVTAVAMVSRLQSVVSREIDPFRMAVLTVATFHAGTKENVIPAEAVFTVSARAYEPEVAEHLRTAMLRIVHGEAAAGGVDARVEEISHLPAVWNDPAENARAARALAAVFGDAAARAPGRSAARQRRLQPLRRAPGRPRGDLELRGARPGPARRAPQPRRPFRPASHRSGRRGPGGGAGGAPGTAEGHLGYRIPSGFLRDPCATSKTSTTKHH</sequence>
<dbReference type="SUPFAM" id="SSF53187">
    <property type="entry name" value="Zn-dependent exopeptidases"/>
    <property type="match status" value="1"/>
</dbReference>
<gene>
    <name evidence="3" type="ORF">J2S57_005035</name>
</gene>